<dbReference type="InterPro" id="IPR004364">
    <property type="entry name" value="Aa-tRNA-synt_II"/>
</dbReference>
<dbReference type="Gene3D" id="3.30.930.10">
    <property type="entry name" value="Bira Bifunctional Protein, Domain 2"/>
    <property type="match status" value="1"/>
</dbReference>
<dbReference type="AlphaFoldDB" id="A0A6G3X7X6"/>
<keyword evidence="4" id="KW-0067">ATP-binding</keyword>
<reference evidence="6" key="1">
    <citation type="submission" date="2020-01" db="EMBL/GenBank/DDBJ databases">
        <title>Insect and environment-associated Actinomycetes.</title>
        <authorList>
            <person name="Currrie C."/>
            <person name="Chevrette M."/>
            <person name="Carlson C."/>
            <person name="Stubbendieck R."/>
            <person name="Wendt-Pienkowski E."/>
        </authorList>
    </citation>
    <scope>NUCLEOTIDE SEQUENCE</scope>
    <source>
        <strain evidence="6">SID7499</strain>
    </source>
</reference>
<dbReference type="PANTHER" id="PTHR43450:SF1">
    <property type="entry name" value="ASPARTATE--TRNA LIGASE, CYTOPLASMIC"/>
    <property type="match status" value="1"/>
</dbReference>
<proteinExistence type="predicted"/>
<comment type="caution">
    <text evidence="6">The sequence shown here is derived from an EMBL/GenBank/DDBJ whole genome shotgun (WGS) entry which is preliminary data.</text>
</comment>
<dbReference type="GO" id="GO:0017101">
    <property type="term" value="C:aminoacyl-tRNA synthetase multienzyme complex"/>
    <property type="evidence" value="ECO:0007669"/>
    <property type="project" value="TreeGrafter"/>
</dbReference>
<dbReference type="Pfam" id="PF00152">
    <property type="entry name" value="tRNA-synt_2"/>
    <property type="match status" value="1"/>
</dbReference>
<sequence>EDYLNCFRYGCPPHGGLGMGLARVLMVMLGLDSIREATFLFRGPNRLTP</sequence>
<dbReference type="SUPFAM" id="SSF55681">
    <property type="entry name" value="Class II aaRS and biotin synthetases"/>
    <property type="match status" value="1"/>
</dbReference>
<keyword evidence="3" id="KW-0547">Nucleotide-binding</keyword>
<feature type="domain" description="Aminoacyl-tRNA synthetase class II (D/K/N)" evidence="5">
    <location>
        <begin position="1"/>
        <end position="39"/>
    </location>
</feature>
<dbReference type="GO" id="GO:0005829">
    <property type="term" value="C:cytosol"/>
    <property type="evidence" value="ECO:0007669"/>
    <property type="project" value="TreeGrafter"/>
</dbReference>
<dbReference type="GO" id="GO:0006422">
    <property type="term" value="P:aspartyl-tRNA aminoacylation"/>
    <property type="evidence" value="ECO:0007669"/>
    <property type="project" value="InterPro"/>
</dbReference>
<evidence type="ECO:0000259" key="5">
    <source>
        <dbReference type="Pfam" id="PF00152"/>
    </source>
</evidence>
<evidence type="ECO:0000256" key="1">
    <source>
        <dbReference type="ARBA" id="ARBA00022490"/>
    </source>
</evidence>
<dbReference type="GO" id="GO:0005524">
    <property type="term" value="F:ATP binding"/>
    <property type="evidence" value="ECO:0007669"/>
    <property type="project" value="InterPro"/>
</dbReference>
<evidence type="ECO:0000313" key="6">
    <source>
        <dbReference type="EMBL" id="NEE13804.1"/>
    </source>
</evidence>
<dbReference type="InterPro" id="IPR045864">
    <property type="entry name" value="aa-tRNA-synth_II/BPL/LPL"/>
</dbReference>
<organism evidence="6">
    <name type="scientific">Streptomyces sp. SID7499</name>
    <dbReference type="NCBI Taxonomy" id="2706086"/>
    <lineage>
        <taxon>Bacteria</taxon>
        <taxon>Bacillati</taxon>
        <taxon>Actinomycetota</taxon>
        <taxon>Actinomycetes</taxon>
        <taxon>Kitasatosporales</taxon>
        <taxon>Streptomycetaceae</taxon>
        <taxon>Streptomyces</taxon>
    </lineage>
</organism>
<accession>A0A6G3X7X6</accession>
<gene>
    <name evidence="6" type="ORF">G3M58_46035</name>
</gene>
<name>A0A6G3X7X6_9ACTN</name>
<keyword evidence="2 6" id="KW-0436">Ligase</keyword>
<dbReference type="GO" id="GO:0004815">
    <property type="term" value="F:aspartate-tRNA ligase activity"/>
    <property type="evidence" value="ECO:0007669"/>
    <property type="project" value="InterPro"/>
</dbReference>
<dbReference type="GO" id="GO:0003723">
    <property type="term" value="F:RNA binding"/>
    <property type="evidence" value="ECO:0007669"/>
    <property type="project" value="TreeGrafter"/>
</dbReference>
<feature type="non-terminal residue" evidence="6">
    <location>
        <position position="1"/>
    </location>
</feature>
<dbReference type="PANTHER" id="PTHR43450">
    <property type="entry name" value="ASPARTYL-TRNA SYNTHETASE"/>
    <property type="match status" value="1"/>
</dbReference>
<dbReference type="EMBL" id="JAAGMN010004796">
    <property type="protein sequence ID" value="NEE13804.1"/>
    <property type="molecule type" value="Genomic_DNA"/>
</dbReference>
<keyword evidence="1" id="KW-0963">Cytoplasm</keyword>
<evidence type="ECO:0000256" key="3">
    <source>
        <dbReference type="ARBA" id="ARBA00022741"/>
    </source>
</evidence>
<evidence type="ECO:0000256" key="4">
    <source>
        <dbReference type="ARBA" id="ARBA00022840"/>
    </source>
</evidence>
<evidence type="ECO:0000256" key="2">
    <source>
        <dbReference type="ARBA" id="ARBA00022598"/>
    </source>
</evidence>
<protein>
    <submittedName>
        <fullName evidence="6">Aspartate--tRNA(Asn) ligase</fullName>
    </submittedName>
</protein>
<dbReference type="InterPro" id="IPR004523">
    <property type="entry name" value="Asp-tRNA_synthase_2"/>
</dbReference>